<accession>A0A9D4BQU3</accession>
<protein>
    <submittedName>
        <fullName evidence="1">Uncharacterized protein</fullName>
    </submittedName>
</protein>
<proteinExistence type="predicted"/>
<keyword evidence="2" id="KW-1185">Reference proteome</keyword>
<dbReference type="EMBL" id="JAIWYP010000015">
    <property type="protein sequence ID" value="KAH3701837.1"/>
    <property type="molecule type" value="Genomic_DNA"/>
</dbReference>
<dbReference type="Proteomes" id="UP000828390">
    <property type="component" value="Unassembled WGS sequence"/>
</dbReference>
<dbReference type="AlphaFoldDB" id="A0A9D4BQU3"/>
<evidence type="ECO:0000313" key="1">
    <source>
        <dbReference type="EMBL" id="KAH3701837.1"/>
    </source>
</evidence>
<reference evidence="1" key="1">
    <citation type="journal article" date="2019" name="bioRxiv">
        <title>The Genome of the Zebra Mussel, Dreissena polymorpha: A Resource for Invasive Species Research.</title>
        <authorList>
            <person name="McCartney M.A."/>
            <person name="Auch B."/>
            <person name="Kono T."/>
            <person name="Mallez S."/>
            <person name="Zhang Y."/>
            <person name="Obille A."/>
            <person name="Becker A."/>
            <person name="Abrahante J.E."/>
            <person name="Garbe J."/>
            <person name="Badalamenti J.P."/>
            <person name="Herman A."/>
            <person name="Mangelson H."/>
            <person name="Liachko I."/>
            <person name="Sullivan S."/>
            <person name="Sone E.D."/>
            <person name="Koren S."/>
            <person name="Silverstein K.A.T."/>
            <person name="Beckman K.B."/>
            <person name="Gohl D.M."/>
        </authorList>
    </citation>
    <scope>NUCLEOTIDE SEQUENCE</scope>
    <source>
        <strain evidence="1">Duluth1</strain>
        <tissue evidence="1">Whole animal</tissue>
    </source>
</reference>
<organism evidence="1 2">
    <name type="scientific">Dreissena polymorpha</name>
    <name type="common">Zebra mussel</name>
    <name type="synonym">Mytilus polymorpha</name>
    <dbReference type="NCBI Taxonomy" id="45954"/>
    <lineage>
        <taxon>Eukaryota</taxon>
        <taxon>Metazoa</taxon>
        <taxon>Spiralia</taxon>
        <taxon>Lophotrochozoa</taxon>
        <taxon>Mollusca</taxon>
        <taxon>Bivalvia</taxon>
        <taxon>Autobranchia</taxon>
        <taxon>Heteroconchia</taxon>
        <taxon>Euheterodonta</taxon>
        <taxon>Imparidentia</taxon>
        <taxon>Neoheterodontei</taxon>
        <taxon>Myida</taxon>
        <taxon>Dreissenoidea</taxon>
        <taxon>Dreissenidae</taxon>
        <taxon>Dreissena</taxon>
    </lineage>
</organism>
<gene>
    <name evidence="1" type="ORF">DPMN_076833</name>
</gene>
<sequence length="50" mass="5628">MVRHRTRASPTFSLATFTEIAFIHDETFVGTSASMLSSLLLIRSAHIRHL</sequence>
<reference evidence="1" key="2">
    <citation type="submission" date="2020-11" db="EMBL/GenBank/DDBJ databases">
        <authorList>
            <person name="McCartney M.A."/>
            <person name="Auch B."/>
            <person name="Kono T."/>
            <person name="Mallez S."/>
            <person name="Becker A."/>
            <person name="Gohl D.M."/>
            <person name="Silverstein K.A.T."/>
            <person name="Koren S."/>
            <person name="Bechman K.B."/>
            <person name="Herman A."/>
            <person name="Abrahante J.E."/>
            <person name="Garbe J."/>
        </authorList>
    </citation>
    <scope>NUCLEOTIDE SEQUENCE</scope>
    <source>
        <strain evidence="1">Duluth1</strain>
        <tissue evidence="1">Whole animal</tissue>
    </source>
</reference>
<name>A0A9D4BQU3_DREPO</name>
<comment type="caution">
    <text evidence="1">The sequence shown here is derived from an EMBL/GenBank/DDBJ whole genome shotgun (WGS) entry which is preliminary data.</text>
</comment>
<evidence type="ECO:0000313" key="2">
    <source>
        <dbReference type="Proteomes" id="UP000828390"/>
    </source>
</evidence>